<evidence type="ECO:0000259" key="9">
    <source>
        <dbReference type="Pfam" id="PF01336"/>
    </source>
</evidence>
<evidence type="ECO:0000256" key="5">
    <source>
        <dbReference type="ARBA" id="ARBA00022695"/>
    </source>
</evidence>
<dbReference type="NCBIfam" id="TIGR00594">
    <property type="entry name" value="polc"/>
    <property type="match status" value="1"/>
</dbReference>
<dbReference type="Gene3D" id="2.40.50.140">
    <property type="entry name" value="Nucleic acid-binding proteins"/>
    <property type="match status" value="1"/>
</dbReference>
<evidence type="ECO:0000256" key="1">
    <source>
        <dbReference type="ARBA" id="ARBA00004496"/>
    </source>
</evidence>
<evidence type="ECO:0000313" key="14">
    <source>
        <dbReference type="Proteomes" id="UP001168575"/>
    </source>
</evidence>
<dbReference type="Pfam" id="PF17657">
    <property type="entry name" value="DNA_pol3_finger"/>
    <property type="match status" value="1"/>
</dbReference>
<evidence type="ECO:0000259" key="12">
    <source>
        <dbReference type="Pfam" id="PF17657"/>
    </source>
</evidence>
<dbReference type="InterPro" id="IPR004805">
    <property type="entry name" value="DnaE2/DnaE/PolC"/>
</dbReference>
<dbReference type="Gene3D" id="1.10.150.870">
    <property type="match status" value="1"/>
</dbReference>
<organism evidence="13 14">
    <name type="scientific">Phoenicibacter congonensis</name>
    <dbReference type="NCBI Taxonomy" id="1944646"/>
    <lineage>
        <taxon>Bacteria</taxon>
        <taxon>Bacillati</taxon>
        <taxon>Actinomycetota</taxon>
        <taxon>Coriobacteriia</taxon>
        <taxon>Eggerthellales</taxon>
        <taxon>Eggerthellaceae</taxon>
        <taxon>Phoenicibacter</taxon>
    </lineage>
</organism>
<feature type="domain" description="DNA polymerase helix-hairpin-helix motif" evidence="11">
    <location>
        <begin position="400"/>
        <end position="481"/>
    </location>
</feature>
<dbReference type="Pfam" id="PF01336">
    <property type="entry name" value="tRNA_anti-codon"/>
    <property type="match status" value="1"/>
</dbReference>
<dbReference type="GO" id="GO:0003887">
    <property type="term" value="F:DNA-directed DNA polymerase activity"/>
    <property type="evidence" value="ECO:0007669"/>
    <property type="project" value="UniProtKB-KW"/>
</dbReference>
<dbReference type="EMBL" id="JAUMVS010000236">
    <property type="protein sequence ID" value="MDO4842615.1"/>
    <property type="molecule type" value="Genomic_DNA"/>
</dbReference>
<dbReference type="GO" id="GO:0008408">
    <property type="term" value="F:3'-5' exonuclease activity"/>
    <property type="evidence" value="ECO:0007669"/>
    <property type="project" value="InterPro"/>
</dbReference>
<protein>
    <recommendedName>
        <fullName evidence="3">DNA-directed DNA polymerase</fullName>
        <ecNumber evidence="3">2.7.7.7</ecNumber>
    </recommendedName>
</protein>
<dbReference type="CDD" id="cd04485">
    <property type="entry name" value="DnaE_OBF"/>
    <property type="match status" value="1"/>
</dbReference>
<evidence type="ECO:0000259" key="11">
    <source>
        <dbReference type="Pfam" id="PF14579"/>
    </source>
</evidence>
<dbReference type="GO" id="GO:0006260">
    <property type="term" value="P:DNA replication"/>
    <property type="evidence" value="ECO:0007669"/>
    <property type="project" value="UniProtKB-KW"/>
</dbReference>
<proteinExistence type="inferred from homology"/>
<dbReference type="GO" id="GO:0003676">
    <property type="term" value="F:nucleic acid binding"/>
    <property type="evidence" value="ECO:0007669"/>
    <property type="project" value="InterPro"/>
</dbReference>
<name>A0AA43RL99_9ACTN</name>
<dbReference type="InterPro" id="IPR004365">
    <property type="entry name" value="NA-bd_OB_tRNA"/>
</dbReference>
<accession>A0AA43RL99</accession>
<comment type="catalytic activity">
    <reaction evidence="8">
        <text>DNA(n) + a 2'-deoxyribonucleoside 5'-triphosphate = DNA(n+1) + diphosphate</text>
        <dbReference type="Rhea" id="RHEA:22508"/>
        <dbReference type="Rhea" id="RHEA-COMP:17339"/>
        <dbReference type="Rhea" id="RHEA-COMP:17340"/>
        <dbReference type="ChEBI" id="CHEBI:33019"/>
        <dbReference type="ChEBI" id="CHEBI:61560"/>
        <dbReference type="ChEBI" id="CHEBI:173112"/>
        <dbReference type="EC" id="2.7.7.7"/>
    </reaction>
</comment>
<evidence type="ECO:0000256" key="4">
    <source>
        <dbReference type="ARBA" id="ARBA00022679"/>
    </source>
</evidence>
<dbReference type="Pfam" id="PF14579">
    <property type="entry name" value="HHH_6"/>
    <property type="match status" value="1"/>
</dbReference>
<dbReference type="InterPro" id="IPR012340">
    <property type="entry name" value="NA-bd_OB-fold"/>
</dbReference>
<keyword evidence="14" id="KW-1185">Reference proteome</keyword>
<feature type="domain" description="Bacterial DNA polymerase III alpha subunit NTPase" evidence="10">
    <location>
        <begin position="1"/>
        <end position="173"/>
    </location>
</feature>
<evidence type="ECO:0000256" key="2">
    <source>
        <dbReference type="ARBA" id="ARBA00009496"/>
    </source>
</evidence>
<evidence type="ECO:0000256" key="7">
    <source>
        <dbReference type="ARBA" id="ARBA00022932"/>
    </source>
</evidence>
<dbReference type="Gene3D" id="1.10.10.1600">
    <property type="entry name" value="Bacterial DNA polymerase III alpha subunit, thumb domain"/>
    <property type="match status" value="1"/>
</dbReference>
<dbReference type="EC" id="2.7.7.7" evidence="3"/>
<feature type="domain" description="OB" evidence="9">
    <location>
        <begin position="581"/>
        <end position="653"/>
    </location>
</feature>
<evidence type="ECO:0000256" key="8">
    <source>
        <dbReference type="ARBA" id="ARBA00049244"/>
    </source>
</evidence>
<reference evidence="13" key="1">
    <citation type="submission" date="2023-07" db="EMBL/GenBank/DDBJ databases">
        <title>Between Cages and Wild: Unraveling the Impact of Captivity on Animal Microbiomes and Antimicrobial Resistance.</title>
        <authorList>
            <person name="Schmartz G.P."/>
            <person name="Rehner J."/>
            <person name="Schuff M.J."/>
            <person name="Becker S.L."/>
            <person name="Kravczyk M."/>
            <person name="Gurevich A."/>
            <person name="Francke R."/>
            <person name="Mueller R."/>
            <person name="Keller V."/>
            <person name="Keller A."/>
        </authorList>
    </citation>
    <scope>NUCLEOTIDE SEQUENCE</scope>
    <source>
        <strain evidence="13">S12M_St_49</strain>
    </source>
</reference>
<dbReference type="PANTHER" id="PTHR32294">
    <property type="entry name" value="DNA POLYMERASE III SUBUNIT ALPHA"/>
    <property type="match status" value="1"/>
</dbReference>
<dbReference type="AlphaFoldDB" id="A0AA43RL99"/>
<gene>
    <name evidence="13" type="primary">dnaE</name>
    <name evidence="13" type="ORF">Q3982_08085</name>
</gene>
<evidence type="ECO:0000313" key="13">
    <source>
        <dbReference type="EMBL" id="MDO4842615.1"/>
    </source>
</evidence>
<sequence length="680" mass="75481">YNLIFERFLNPERVSMPDFDVDFCYVRREEVIKYLVGKYGFDHIAQIVTFGTLAARAAVRDVGRTLGMSYSAVDAVAKRIPQKHGVTLKSALSSSSELSELYGSDEEVKKLIDIAERVEGMPRHASTHAAGVVITRETVDSYVPLAKSDDAMVTQYTMTALEELGLLKIDLLGLRTLTVISDAEKEIKKKHPDFDIKTIDPEDKAVYELISSGKTDGLFQLESAGMKSVLTRLKPQSLEDIIAVISLYRPGPMDSIGKYIENRHSKKPVSYPIPLLEPILKVTYGCLVYQEQVMQVFRDLAGYSFGRADIVRRAMAKKKHDVMEKERETFIEGCGKNGIERSVSNALFDDMTSFASYAFNKSHAAAYALVAYRTAFLKCHYPAEFMASLMSNTIGDAPKYINVSQRDFSVKDGQVVFGLLAIKNLGQNTIEAILKERREKGKFTDFVDFCRRLYGRELNKKGLESLIKSGALDKLAFSRASMLAAYEGLLGTLAGDSKSNIEGQMNLFGTEDGTEEYYKMPVIPELSQPELLAMEKETTGIYISGHPALKFDKFKSKWRIADISDAAADGFDGKRVNLLGIIGSVKKKLTKSGEQMANLILEDTTGSMECLVFPRTFAENQKNVIEGTVAVVSGRISQREERQSQIICESIVPAEKYDNTIAAQRAGAQGSQNGRNAPYS</sequence>
<keyword evidence="5 13" id="KW-0548">Nucleotidyltransferase</keyword>
<evidence type="ECO:0000259" key="10">
    <source>
        <dbReference type="Pfam" id="PF07733"/>
    </source>
</evidence>
<dbReference type="InterPro" id="IPR040982">
    <property type="entry name" value="DNA_pol3_finger"/>
</dbReference>
<dbReference type="Proteomes" id="UP001168575">
    <property type="component" value="Unassembled WGS sequence"/>
</dbReference>
<evidence type="ECO:0000256" key="3">
    <source>
        <dbReference type="ARBA" id="ARBA00012417"/>
    </source>
</evidence>
<dbReference type="PANTHER" id="PTHR32294:SF0">
    <property type="entry name" value="DNA POLYMERASE III SUBUNIT ALPHA"/>
    <property type="match status" value="1"/>
</dbReference>
<dbReference type="InterPro" id="IPR041931">
    <property type="entry name" value="DNA_pol3_alpha_thumb_dom"/>
</dbReference>
<keyword evidence="6" id="KW-0235">DNA replication</keyword>
<comment type="subcellular location">
    <subcellularLocation>
        <location evidence="1">Cytoplasm</location>
    </subcellularLocation>
</comment>
<dbReference type="InterPro" id="IPR029460">
    <property type="entry name" value="DNAPol_HHH"/>
</dbReference>
<feature type="domain" description="DNA polymerase III alpha subunit finger" evidence="12">
    <location>
        <begin position="176"/>
        <end position="338"/>
    </location>
</feature>
<comment type="caution">
    <text evidence="13">The sequence shown here is derived from an EMBL/GenBank/DDBJ whole genome shotgun (WGS) entry which is preliminary data.</text>
</comment>
<dbReference type="GO" id="GO:0005737">
    <property type="term" value="C:cytoplasm"/>
    <property type="evidence" value="ECO:0007669"/>
    <property type="project" value="UniProtKB-SubCell"/>
</dbReference>
<feature type="non-terminal residue" evidence="13">
    <location>
        <position position="680"/>
    </location>
</feature>
<keyword evidence="4 13" id="KW-0808">Transferase</keyword>
<dbReference type="InterPro" id="IPR011708">
    <property type="entry name" value="DNA_pol3_alpha_NTPase_dom"/>
</dbReference>
<evidence type="ECO:0000256" key="6">
    <source>
        <dbReference type="ARBA" id="ARBA00022705"/>
    </source>
</evidence>
<feature type="non-terminal residue" evidence="13">
    <location>
        <position position="1"/>
    </location>
</feature>
<dbReference type="Pfam" id="PF07733">
    <property type="entry name" value="DNA_pol3_alpha"/>
    <property type="match status" value="1"/>
</dbReference>
<comment type="similarity">
    <text evidence="2">Belongs to the DNA polymerase type-C family. DnaE subfamily.</text>
</comment>
<keyword evidence="7" id="KW-0239">DNA-directed DNA polymerase</keyword>